<organism evidence="2 3">
    <name type="scientific">Coleophoma crateriformis</name>
    <dbReference type="NCBI Taxonomy" id="565419"/>
    <lineage>
        <taxon>Eukaryota</taxon>
        <taxon>Fungi</taxon>
        <taxon>Dikarya</taxon>
        <taxon>Ascomycota</taxon>
        <taxon>Pezizomycotina</taxon>
        <taxon>Leotiomycetes</taxon>
        <taxon>Helotiales</taxon>
        <taxon>Dermateaceae</taxon>
        <taxon>Coleophoma</taxon>
    </lineage>
</organism>
<dbReference type="OrthoDB" id="427518at2759"/>
<sequence>MSRPYAKLPFKADLELETIGFDTGQVDDYVNMAFTNPKTMVLDQEGASAVRSFLIGHQHIQDLMRIPIQLDAFCFTWDASKSSPAQLDTMTAVYQAMDLRLWKKDILRLEKTGERQLITSSHLETSTQSTIEGFVSKEISFLEALAFTGLYSYVIEFESAYLDRIKPRINFPDKVLPKLSFLQTSNSAPSSRSHHFLHLTYQEYFAVRYFVRPRPRVSPIIMEAVASSLGNNSSRGLKTAALSLFEHYHEDLVVTALAEYPAKTQSDTAQYKKEEAVVEQGKMGYVLLLIGQSIHNSGHVWFVERFYYHGNSKCGP</sequence>
<dbReference type="InterPro" id="IPR055496">
    <property type="entry name" value="DUF7068"/>
</dbReference>
<evidence type="ECO:0000313" key="2">
    <source>
        <dbReference type="EMBL" id="RDW57312.1"/>
    </source>
</evidence>
<gene>
    <name evidence="2" type="ORF">BP5796_12762</name>
</gene>
<dbReference type="EMBL" id="PDLN01000023">
    <property type="protein sequence ID" value="RDW57312.1"/>
    <property type="molecule type" value="Genomic_DNA"/>
</dbReference>
<feature type="domain" description="DUF7068" evidence="1">
    <location>
        <begin position="48"/>
        <end position="82"/>
    </location>
</feature>
<protein>
    <recommendedName>
        <fullName evidence="1">DUF7068 domain-containing protein</fullName>
    </recommendedName>
</protein>
<accession>A0A3D8Q671</accession>
<name>A0A3D8Q671_9HELO</name>
<evidence type="ECO:0000259" key="1">
    <source>
        <dbReference type="Pfam" id="PF23238"/>
    </source>
</evidence>
<comment type="caution">
    <text evidence="2">The sequence shown here is derived from an EMBL/GenBank/DDBJ whole genome shotgun (WGS) entry which is preliminary data.</text>
</comment>
<reference evidence="2 3" key="1">
    <citation type="journal article" date="2018" name="IMA Fungus">
        <title>IMA Genome-F 9: Draft genome sequence of Annulohypoxylon stygium, Aspergillus mulundensis, Berkeleyomyces basicola (syn. Thielaviopsis basicola), Ceratocystis smalleyi, two Cercospora beticola strains, Coleophoma cylindrospora, Fusarium fracticaudum, Phialophora cf. hyalina, and Morchella septimelata.</title>
        <authorList>
            <person name="Wingfield B.D."/>
            <person name="Bills G.F."/>
            <person name="Dong Y."/>
            <person name="Huang W."/>
            <person name="Nel W.J."/>
            <person name="Swalarsk-Parry B.S."/>
            <person name="Vaghefi N."/>
            <person name="Wilken P.M."/>
            <person name="An Z."/>
            <person name="de Beer Z.W."/>
            <person name="De Vos L."/>
            <person name="Chen L."/>
            <person name="Duong T.A."/>
            <person name="Gao Y."/>
            <person name="Hammerbacher A."/>
            <person name="Kikkert J.R."/>
            <person name="Li Y."/>
            <person name="Li H."/>
            <person name="Li K."/>
            <person name="Li Q."/>
            <person name="Liu X."/>
            <person name="Ma X."/>
            <person name="Naidoo K."/>
            <person name="Pethybridge S.J."/>
            <person name="Sun J."/>
            <person name="Steenkamp E.T."/>
            <person name="van der Nest M.A."/>
            <person name="van Wyk S."/>
            <person name="Wingfield M.J."/>
            <person name="Xiong C."/>
            <person name="Yue Q."/>
            <person name="Zhang X."/>
        </authorList>
    </citation>
    <scope>NUCLEOTIDE SEQUENCE [LARGE SCALE GENOMIC DNA]</scope>
    <source>
        <strain evidence="2 3">BP5796</strain>
    </source>
</reference>
<proteinExistence type="predicted"/>
<dbReference type="PANTHER" id="PTHR46312">
    <property type="entry name" value="NACHT DOMAIN-CONTAINING PROTEIN"/>
    <property type="match status" value="1"/>
</dbReference>
<dbReference type="Pfam" id="PF23238">
    <property type="entry name" value="DUF7068"/>
    <property type="match status" value="1"/>
</dbReference>
<evidence type="ECO:0000313" key="3">
    <source>
        <dbReference type="Proteomes" id="UP000256328"/>
    </source>
</evidence>
<dbReference type="Proteomes" id="UP000256328">
    <property type="component" value="Unassembled WGS sequence"/>
</dbReference>
<keyword evidence="3" id="KW-1185">Reference proteome</keyword>
<dbReference type="AlphaFoldDB" id="A0A3D8Q671"/>
<dbReference type="PANTHER" id="PTHR46312:SF2">
    <property type="entry name" value="NUCLEOTIDE-BINDING OLIGOMERIZATION DOMAIN-CONTAINING PROTEIN 2-LIKE"/>
    <property type="match status" value="1"/>
</dbReference>